<dbReference type="RefSeq" id="XP_007765655.1">
    <property type="nucleotide sequence ID" value="XM_007767465.1"/>
</dbReference>
<proteinExistence type="inferred from homology"/>
<comment type="similarity">
    <text evidence="2">Belongs to the aldo/keto reductase family. Aldo/keto reductase 2 subfamily.</text>
</comment>
<evidence type="ECO:0000256" key="1">
    <source>
        <dbReference type="ARBA" id="ARBA00022857"/>
    </source>
</evidence>
<dbReference type="OrthoDB" id="48988at2759"/>
<sequence>MSFSPVLRPASRLARYRALAPKASVHVSPIQLGAMSIGDKWEQFGMGSMNKESSFKLLDAYYDAGGNFIDTANNYQDQSSEQFIGEWVEKRGNRDQLVIATKYTLNPMIRHDNVRQKVAFGGNSLKSLHNSVNNSLKNLRTDYLDILYVHYWDHETSIEEVMDGLHALVLQGKVLYLGISDTPAWIVSQANQYARDHGKSQFVIYQGAWSVLDRSFEREIIPMARAQGMALAPYRVLATGRLRSNEEEEQRRKTGEHGRTAFGLKWERSSTEKLMVAALEEVAKDVGAEHHTSVAIAYVMQKAPYVFPILGGRKVEHLEANLEALSIKLKPEHFKKLESAVPFDLGFPYATFGNYDERSLAIARLSAYIEYHPRAQPMGPEED</sequence>
<protein>
    <submittedName>
        <fullName evidence="4">Arylalcohol dehydrogenase</fullName>
    </submittedName>
</protein>
<dbReference type="AlphaFoldDB" id="A0A5M3MXM1"/>
<dbReference type="InterPro" id="IPR036812">
    <property type="entry name" value="NAD(P)_OxRdtase_dom_sf"/>
</dbReference>
<accession>A0A5M3MXM1</accession>
<dbReference type="GeneID" id="19202758"/>
<dbReference type="PANTHER" id="PTHR43364:SF7">
    <property type="entry name" value="NADP-DEPENDENT OXIDOREDUCTASE DOMAIN-CONTAINING PROTEIN-RELATED"/>
    <property type="match status" value="1"/>
</dbReference>
<evidence type="ECO:0000256" key="2">
    <source>
        <dbReference type="ARBA" id="ARBA00038157"/>
    </source>
</evidence>
<dbReference type="Pfam" id="PF00248">
    <property type="entry name" value="Aldo_ket_red"/>
    <property type="match status" value="1"/>
</dbReference>
<dbReference type="KEGG" id="cput:CONPUDRAFT_150808"/>
<keyword evidence="1" id="KW-0521">NADP</keyword>
<organism evidence="4 5">
    <name type="scientific">Coniophora puteana (strain RWD-64-598)</name>
    <name type="common">Brown rot fungus</name>
    <dbReference type="NCBI Taxonomy" id="741705"/>
    <lineage>
        <taxon>Eukaryota</taxon>
        <taxon>Fungi</taxon>
        <taxon>Dikarya</taxon>
        <taxon>Basidiomycota</taxon>
        <taxon>Agaricomycotina</taxon>
        <taxon>Agaricomycetes</taxon>
        <taxon>Agaricomycetidae</taxon>
        <taxon>Boletales</taxon>
        <taxon>Coniophorineae</taxon>
        <taxon>Coniophoraceae</taxon>
        <taxon>Coniophora</taxon>
    </lineage>
</organism>
<gene>
    <name evidence="4" type="ORF">CONPUDRAFT_150808</name>
</gene>
<feature type="domain" description="NADP-dependent oxidoreductase" evidence="3">
    <location>
        <begin position="29"/>
        <end position="340"/>
    </location>
</feature>
<evidence type="ECO:0000313" key="4">
    <source>
        <dbReference type="EMBL" id="EIW83747.1"/>
    </source>
</evidence>
<comment type="caution">
    <text evidence="4">The sequence shown here is derived from an EMBL/GenBank/DDBJ whole genome shotgun (WGS) entry which is preliminary data.</text>
</comment>
<dbReference type="InterPro" id="IPR050523">
    <property type="entry name" value="AKR_Detox_Biosynth"/>
</dbReference>
<evidence type="ECO:0000313" key="5">
    <source>
        <dbReference type="Proteomes" id="UP000053558"/>
    </source>
</evidence>
<keyword evidence="5" id="KW-1185">Reference proteome</keyword>
<dbReference type="Gene3D" id="3.20.20.100">
    <property type="entry name" value="NADP-dependent oxidoreductase domain"/>
    <property type="match status" value="1"/>
</dbReference>
<reference evidence="5" key="1">
    <citation type="journal article" date="2012" name="Science">
        <title>The Paleozoic origin of enzymatic lignin decomposition reconstructed from 31 fungal genomes.</title>
        <authorList>
            <person name="Floudas D."/>
            <person name="Binder M."/>
            <person name="Riley R."/>
            <person name="Barry K."/>
            <person name="Blanchette R.A."/>
            <person name="Henrissat B."/>
            <person name="Martinez A.T."/>
            <person name="Otillar R."/>
            <person name="Spatafora J.W."/>
            <person name="Yadav J.S."/>
            <person name="Aerts A."/>
            <person name="Benoit I."/>
            <person name="Boyd A."/>
            <person name="Carlson A."/>
            <person name="Copeland A."/>
            <person name="Coutinho P.M."/>
            <person name="de Vries R.P."/>
            <person name="Ferreira P."/>
            <person name="Findley K."/>
            <person name="Foster B."/>
            <person name="Gaskell J."/>
            <person name="Glotzer D."/>
            <person name="Gorecki P."/>
            <person name="Heitman J."/>
            <person name="Hesse C."/>
            <person name="Hori C."/>
            <person name="Igarashi K."/>
            <person name="Jurgens J.A."/>
            <person name="Kallen N."/>
            <person name="Kersten P."/>
            <person name="Kohler A."/>
            <person name="Kuees U."/>
            <person name="Kumar T.K.A."/>
            <person name="Kuo A."/>
            <person name="LaButti K."/>
            <person name="Larrondo L.F."/>
            <person name="Lindquist E."/>
            <person name="Ling A."/>
            <person name="Lombard V."/>
            <person name="Lucas S."/>
            <person name="Lundell T."/>
            <person name="Martin R."/>
            <person name="McLaughlin D.J."/>
            <person name="Morgenstern I."/>
            <person name="Morin E."/>
            <person name="Murat C."/>
            <person name="Nagy L.G."/>
            <person name="Nolan M."/>
            <person name="Ohm R.A."/>
            <person name="Patyshakuliyeva A."/>
            <person name="Rokas A."/>
            <person name="Ruiz-Duenas F.J."/>
            <person name="Sabat G."/>
            <person name="Salamov A."/>
            <person name="Samejima M."/>
            <person name="Schmutz J."/>
            <person name="Slot J.C."/>
            <person name="St John F."/>
            <person name="Stenlid J."/>
            <person name="Sun H."/>
            <person name="Sun S."/>
            <person name="Syed K."/>
            <person name="Tsang A."/>
            <person name="Wiebenga A."/>
            <person name="Young D."/>
            <person name="Pisabarro A."/>
            <person name="Eastwood D.C."/>
            <person name="Martin F."/>
            <person name="Cullen D."/>
            <person name="Grigoriev I.V."/>
            <person name="Hibbett D.S."/>
        </authorList>
    </citation>
    <scope>NUCLEOTIDE SEQUENCE [LARGE SCALE GENOMIC DNA]</scope>
    <source>
        <strain evidence="5">RWD-64-598 SS2</strain>
    </source>
</reference>
<dbReference type="SUPFAM" id="SSF51430">
    <property type="entry name" value="NAD(P)-linked oxidoreductase"/>
    <property type="match status" value="1"/>
</dbReference>
<dbReference type="PANTHER" id="PTHR43364">
    <property type="entry name" value="NADH-SPECIFIC METHYLGLYOXAL REDUCTASE-RELATED"/>
    <property type="match status" value="1"/>
</dbReference>
<dbReference type="InterPro" id="IPR023210">
    <property type="entry name" value="NADP_OxRdtase_dom"/>
</dbReference>
<dbReference type="OMA" id="NEESEAW"/>
<dbReference type="Proteomes" id="UP000053558">
    <property type="component" value="Unassembled WGS sequence"/>
</dbReference>
<evidence type="ECO:0000259" key="3">
    <source>
        <dbReference type="Pfam" id="PF00248"/>
    </source>
</evidence>
<dbReference type="EMBL" id="JH711575">
    <property type="protein sequence ID" value="EIW83747.1"/>
    <property type="molecule type" value="Genomic_DNA"/>
</dbReference>
<name>A0A5M3MXM1_CONPW</name>